<evidence type="ECO:0000259" key="1">
    <source>
        <dbReference type="PROSITE" id="PS50181"/>
    </source>
</evidence>
<dbReference type="InterPro" id="IPR013187">
    <property type="entry name" value="F-box-assoc_dom_typ3"/>
</dbReference>
<dbReference type="Proteomes" id="UP000595140">
    <property type="component" value="Unassembled WGS sequence"/>
</dbReference>
<protein>
    <recommendedName>
        <fullName evidence="1">F-box domain-containing protein</fullName>
    </recommendedName>
</protein>
<dbReference type="Gene3D" id="1.20.1280.50">
    <property type="match status" value="1"/>
</dbReference>
<reference evidence="2 3" key="1">
    <citation type="submission" date="2018-04" db="EMBL/GenBank/DDBJ databases">
        <authorList>
            <person name="Vogel A."/>
        </authorList>
    </citation>
    <scope>NUCLEOTIDE SEQUENCE [LARGE SCALE GENOMIC DNA]</scope>
</reference>
<dbReference type="PANTHER" id="PTHR31672">
    <property type="entry name" value="BNACNNG10540D PROTEIN"/>
    <property type="match status" value="1"/>
</dbReference>
<dbReference type="Pfam" id="PF00646">
    <property type="entry name" value="F-box"/>
    <property type="match status" value="1"/>
</dbReference>
<dbReference type="Pfam" id="PF08268">
    <property type="entry name" value="FBA_3"/>
    <property type="match status" value="1"/>
</dbReference>
<keyword evidence="3" id="KW-1185">Reference proteome</keyword>
<dbReference type="SUPFAM" id="SSF81383">
    <property type="entry name" value="F-box domain"/>
    <property type="match status" value="1"/>
</dbReference>
<dbReference type="InterPro" id="IPR036047">
    <property type="entry name" value="F-box-like_dom_sf"/>
</dbReference>
<name>A0A484KNM4_9ASTE</name>
<accession>A0A484KNM4</accession>
<dbReference type="PANTHER" id="PTHR31672:SF13">
    <property type="entry name" value="F-BOX PROTEIN CPR30-LIKE"/>
    <property type="match status" value="1"/>
</dbReference>
<organism evidence="2 3">
    <name type="scientific">Cuscuta campestris</name>
    <dbReference type="NCBI Taxonomy" id="132261"/>
    <lineage>
        <taxon>Eukaryota</taxon>
        <taxon>Viridiplantae</taxon>
        <taxon>Streptophyta</taxon>
        <taxon>Embryophyta</taxon>
        <taxon>Tracheophyta</taxon>
        <taxon>Spermatophyta</taxon>
        <taxon>Magnoliopsida</taxon>
        <taxon>eudicotyledons</taxon>
        <taxon>Gunneridae</taxon>
        <taxon>Pentapetalae</taxon>
        <taxon>asterids</taxon>
        <taxon>lamiids</taxon>
        <taxon>Solanales</taxon>
        <taxon>Convolvulaceae</taxon>
        <taxon>Cuscuteae</taxon>
        <taxon>Cuscuta</taxon>
        <taxon>Cuscuta subgen. Grammica</taxon>
        <taxon>Cuscuta sect. Cleistogrammica</taxon>
    </lineage>
</organism>
<sequence>MQNVKQHQPFSEIPSAILWEILGRVPIKTCLACKLVCKEWYHIVATPEFSSFRRCCNASRFTILFYNGWVSGGGGVDIHMVEFEKALDVDDSDNDVGVDDLSIIKVLQKFGAPGQRLHVSSQCNGVVCLENDNDDYFVCNLLTSQCVNVLDVHQLKKQYEIISCELGCCPTSGQFKVLIMLWDTAKKIQLAKIQTLGDGEWRSMDNVPLRMLGDKSHGIVEMDIWVMKKYGVKSSWVRQVVIVTKAMSVPMVHMDKGKVLVRTGVKLNLYDPQTQVSKVVKYELNRVCSYLVPFAAFDARFSRF</sequence>
<dbReference type="OrthoDB" id="610337at2759"/>
<dbReference type="AlphaFoldDB" id="A0A484KNM4"/>
<dbReference type="EMBL" id="OOIL02000537">
    <property type="protein sequence ID" value="VFQ66218.1"/>
    <property type="molecule type" value="Genomic_DNA"/>
</dbReference>
<dbReference type="InterPro" id="IPR050796">
    <property type="entry name" value="SCF_F-box_component"/>
</dbReference>
<gene>
    <name evidence="2" type="ORF">CCAM_LOCUS7994</name>
</gene>
<evidence type="ECO:0000313" key="3">
    <source>
        <dbReference type="Proteomes" id="UP000595140"/>
    </source>
</evidence>
<proteinExistence type="predicted"/>
<evidence type="ECO:0000313" key="2">
    <source>
        <dbReference type="EMBL" id="VFQ66218.1"/>
    </source>
</evidence>
<dbReference type="InterPro" id="IPR001810">
    <property type="entry name" value="F-box_dom"/>
</dbReference>
<feature type="domain" description="F-box" evidence="1">
    <location>
        <begin position="7"/>
        <end position="55"/>
    </location>
</feature>
<dbReference type="PROSITE" id="PS50181">
    <property type="entry name" value="FBOX"/>
    <property type="match status" value="1"/>
</dbReference>